<dbReference type="EMBL" id="AP018823">
    <property type="protein sequence ID" value="BBF87831.1"/>
    <property type="molecule type" value="Genomic_DNA"/>
</dbReference>
<sequence>MTQPTVHLLTGPSAAQALRTLLPGDEVLEVVEDFAHGPLADADAIDPQARVAWWNRIWWSMRWLPDIDEAFLKDYWHCRKQLFRVFVQRQPLCLWLGNGAHDRLLLAMVCAHAHASQPLSLVEASGKVAIQHNGHIAMGMCGQQEIQQLIGSSRPVEPAERQRLAAEWEHWQQAAAGWRELHHGQLQQQPADCFDAALLEALRRDGAQAAVRLVGGIMGQHRSALVPDSYLFWRLAMLAEAGAVVLTPQPAGPPWVALP</sequence>
<dbReference type="OrthoDB" id="6999193at2"/>
<dbReference type="STRING" id="332411.VI06_08935"/>
<evidence type="ECO:0000259" key="1">
    <source>
        <dbReference type="Pfam" id="PF08874"/>
    </source>
</evidence>
<name>A0A3G9GQ85_9NEIS</name>
<dbReference type="KEGG" id="amah:DLM_4259"/>
<feature type="domain" description="DUF1835" evidence="1">
    <location>
        <begin position="6"/>
        <end position="113"/>
    </location>
</feature>
<evidence type="ECO:0000313" key="4">
    <source>
        <dbReference type="Proteomes" id="UP000198290"/>
    </source>
</evidence>
<protein>
    <submittedName>
        <fullName evidence="3">ABC-type molybdate transport system, permease component</fullName>
    </submittedName>
</protein>
<dbReference type="InterPro" id="IPR014973">
    <property type="entry name" value="DUF1835"/>
</dbReference>
<organism evidence="3 4">
    <name type="scientific">Aquitalea magnusonii</name>
    <dbReference type="NCBI Taxonomy" id="332411"/>
    <lineage>
        <taxon>Bacteria</taxon>
        <taxon>Pseudomonadati</taxon>
        <taxon>Pseudomonadota</taxon>
        <taxon>Betaproteobacteria</taxon>
        <taxon>Neisseriales</taxon>
        <taxon>Chromobacteriaceae</taxon>
        <taxon>Aquitalea</taxon>
    </lineage>
</organism>
<proteinExistence type="predicted"/>
<evidence type="ECO:0000313" key="3">
    <source>
        <dbReference type="EMBL" id="BBF87831.1"/>
    </source>
</evidence>
<dbReference type="AlphaFoldDB" id="A0A3G9GQ85"/>
<dbReference type="Pfam" id="PF08874">
    <property type="entry name" value="DUF1835"/>
    <property type="match status" value="1"/>
</dbReference>
<reference evidence="4" key="3">
    <citation type="journal article" date="2017" name="Plant Physiol. Biochem.">
        <title>Differential oxidative and antioxidative response of duckweed Lemna minor toward plant growth promoting/inhibiting bacteria.</title>
        <authorList>
            <person name="Ishizawa H."/>
            <person name="Kuroda M."/>
            <person name="Morikawa M."/>
            <person name="Ike M."/>
        </authorList>
    </citation>
    <scope>NUCLEOTIDE SEQUENCE [LARGE SCALE GENOMIC DNA]</scope>
    <source>
        <strain evidence="4">H3</strain>
    </source>
</reference>
<feature type="domain" description="DUF3658" evidence="2">
    <location>
        <begin position="153"/>
        <end position="246"/>
    </location>
</feature>
<dbReference type="RefSeq" id="WP_089082887.1">
    <property type="nucleotide sequence ID" value="NZ_AP018823.1"/>
</dbReference>
<reference evidence="4" key="1">
    <citation type="journal article" date="2017" name="Biotechnol. Biofuels">
        <title>Evaluation of environmental bacterial communities as a factor affecting the growth of duckweed Lemna minor.</title>
        <authorList>
            <person name="Ishizawa H."/>
            <person name="Kuroda M."/>
            <person name="Morikawa M."/>
            <person name="Ike M."/>
        </authorList>
    </citation>
    <scope>NUCLEOTIDE SEQUENCE [LARGE SCALE GENOMIC DNA]</scope>
    <source>
        <strain evidence="4">H3</strain>
    </source>
</reference>
<gene>
    <name evidence="3" type="ORF">DLM_4259</name>
</gene>
<dbReference type="InterPro" id="IPR022123">
    <property type="entry name" value="DUF3658"/>
</dbReference>
<dbReference type="Proteomes" id="UP000198290">
    <property type="component" value="Chromosome"/>
</dbReference>
<dbReference type="Pfam" id="PF12395">
    <property type="entry name" value="DUF3658"/>
    <property type="match status" value="1"/>
</dbReference>
<accession>A0A3G9GQ85</accession>
<reference evidence="3 4" key="2">
    <citation type="journal article" date="2017" name="Genome Announc.">
        <title>Draft genome sequence of Aquitalea magnusonii strain H3, a plant growth-promoting bacterium of duckweed Lemna minor.</title>
        <authorList>
            <person name="Ishizawa H."/>
            <person name="Kuroda M."/>
            <person name="Ike M."/>
        </authorList>
    </citation>
    <scope>NUCLEOTIDE SEQUENCE [LARGE SCALE GENOMIC DNA]</scope>
    <source>
        <strain evidence="3 4">H3</strain>
    </source>
</reference>
<evidence type="ECO:0000259" key="2">
    <source>
        <dbReference type="Pfam" id="PF12395"/>
    </source>
</evidence>
<keyword evidence="4" id="KW-1185">Reference proteome</keyword>